<evidence type="ECO:0000256" key="2">
    <source>
        <dbReference type="ARBA" id="ARBA00022484"/>
    </source>
</evidence>
<evidence type="ECO:0000256" key="1">
    <source>
        <dbReference type="ARBA" id="ARBA00012494"/>
    </source>
</evidence>
<dbReference type="EMBL" id="MW874081">
    <property type="protein sequence ID" value="QYV43093.1"/>
    <property type="molecule type" value="Genomic_RNA"/>
</dbReference>
<organism evidence="7">
    <name type="scientific">Eyach virus</name>
    <dbReference type="NCBI Taxonomy" id="62352"/>
    <lineage>
        <taxon>Viruses</taxon>
        <taxon>Riboviria</taxon>
        <taxon>Orthornavirae</taxon>
        <taxon>Duplornaviricota</taxon>
        <taxon>Resentoviricetes</taxon>
        <taxon>Reovirales</taxon>
        <taxon>Spinareoviridae</taxon>
        <taxon>Coltivirus</taxon>
        <taxon>Coltivirus ixodis</taxon>
        <taxon>Eyach coltivirus</taxon>
    </lineage>
</organism>
<evidence type="ECO:0000256" key="5">
    <source>
        <dbReference type="ARBA" id="ARBA00022953"/>
    </source>
</evidence>
<keyword evidence="4" id="KW-0548">Nucleotidyltransferase</keyword>
<gene>
    <name evidence="7" type="primary">VP1</name>
</gene>
<dbReference type="EC" id="2.7.7.48" evidence="1"/>
<dbReference type="GO" id="GO:0003968">
    <property type="term" value="F:RNA-directed RNA polymerase activity"/>
    <property type="evidence" value="ECO:0007669"/>
    <property type="project" value="UniProtKB-KW"/>
</dbReference>
<reference evidence="7" key="1">
    <citation type="journal article" date="2021" name="Virus Evol.">
        <title>Exploration of the Ixodes ricinus virosphere unveils an extensive virus diversity including novel coltiviruses and other reoviruses.</title>
        <authorList>
            <person name="Vanmechelen B."/>
            <person name="Merino M."/>
            <person name="Vergote V."/>
            <person name="Laenen L."/>
            <person name="Thijssen M."/>
            <person name="Marti-Carreras J."/>
            <person name="Claerebout E."/>
            <person name="Maes P."/>
        </authorList>
    </citation>
    <scope>NUCLEOTIDE SEQUENCE</scope>
    <source>
        <strain evidence="7">Heverlee</strain>
    </source>
</reference>
<dbReference type="InterPro" id="IPR007097">
    <property type="entry name" value="RNA-dir_pol_reovirus"/>
</dbReference>
<keyword evidence="3" id="KW-0808">Transferase</keyword>
<dbReference type="Gene3D" id="3.90.1850.10">
    <property type="entry name" value="RNA-directed RNA polymerase lambda-3"/>
    <property type="match status" value="1"/>
</dbReference>
<evidence type="ECO:0000313" key="7">
    <source>
        <dbReference type="EMBL" id="QYV43093.1"/>
    </source>
</evidence>
<dbReference type="GO" id="GO:0003723">
    <property type="term" value="F:RNA binding"/>
    <property type="evidence" value="ECO:0007669"/>
    <property type="project" value="InterPro"/>
</dbReference>
<dbReference type="Pfam" id="PF22212">
    <property type="entry name" value="CPV_RdRP_pol_dom"/>
    <property type="match status" value="1"/>
</dbReference>
<keyword evidence="5" id="KW-0693">Viral RNA replication</keyword>
<dbReference type="GO" id="GO:0019079">
    <property type="term" value="P:viral genome replication"/>
    <property type="evidence" value="ECO:0007669"/>
    <property type="project" value="InterPro"/>
</dbReference>
<evidence type="ECO:0000256" key="3">
    <source>
        <dbReference type="ARBA" id="ARBA00022679"/>
    </source>
</evidence>
<proteinExistence type="predicted"/>
<accession>A0A8G0QFN8</accession>
<evidence type="ECO:0000259" key="6">
    <source>
        <dbReference type="PROSITE" id="PS50523"/>
    </source>
</evidence>
<protein>
    <recommendedName>
        <fullName evidence="1">RNA-directed RNA polymerase</fullName>
        <ecNumber evidence="1">2.7.7.48</ecNumber>
    </recommendedName>
</protein>
<evidence type="ECO:0000256" key="4">
    <source>
        <dbReference type="ARBA" id="ARBA00022695"/>
    </source>
</evidence>
<keyword evidence="2 7" id="KW-0696">RNA-directed RNA polymerase</keyword>
<dbReference type="PROSITE" id="PS50523">
    <property type="entry name" value="RDRP_DSRNA_REO"/>
    <property type="match status" value="1"/>
</dbReference>
<feature type="domain" description="RdRp catalytic" evidence="6">
    <location>
        <begin position="604"/>
        <end position="880"/>
    </location>
</feature>
<name>A0A8G0QFN8_9REOV</name>
<sequence length="1435" mass="163134">MARRPSKEWRERFNALSLKCKQLIHTNTSTDLSSSNSAKPTTFYSSSGVMDVRKRLSISESLDVFGDLIDNWDLVQLIGVRSEPFVIENPASYLLINQLLALAGQAHSAASMVFLKSLEYDDTLDTVSLWPYETTPPSPVVPKELLFPPPFNVNSYYLHKDIDIIKAKTKAAVHIENYRAGDVFAKKRSISKGATFEERVYHGAVTMLQRMVKLRGSTIQESFVIAVASYRCSECVRRMMVSDSGTGSIHDIDHICIMRSNALRWLKMLFFEFPEFPFLMTRDGIKFASNCGAISTQLPLLFFQTLELMILTMDGTLSSTWEGWACYEWYDRARVGLFSEMFERRGVVAHLREAIFRQSDLLRYQSRGLQLASISQFPRRSVQVDDLDKRITEGLDKLNPKVADFIKSWIFGVNLSDEKARWLAVAMKTFASALLYVMGATSLSLEQSAQGTLGIGDPISFPRQEILLDGEWIAVDWYYADPDLADMREIGMALVSDADPEYADWEYGFFNVQTTNSAGNVKEVIEERRKQLVAEFGDQGKLLAKVENTRILDAVQKITSTFQNPQDFCDSADNVRKAGERHQVGRRPRVIQMVGTEGQLSAFVLHNVLRPAYKKTRFTTSGKNSGDIRDMNIVLEISGELGYKSSLDVKGMDSSTKPFQTNLSLSCVFHRLRGEVLGYPPFFLGSMSSSKENYVLTRTRYRNEHGVIVAEEEYKLTYPQYVLLLGAVHWTSPTRFTDGYFQEFVMTSRTVFRSGLLNTADQHTFLGVIMYTLLEKRLKQRWYGQHGREIRSQNGHRREALEVYEEHVRLLGSVLGDDQVAGAFCRGIVDEDVILRITRDLCDETKFLMERLGYECEPEISEYSAEFLKQKGVLGAPELFPERLLLFSSERGDMAGSLPLDRVKIMLSMIDEKIGRARCPLPYASLMLFTSWISGTASFSIGEGGKLLYRTGRNWKKVYASKKTASTIWKQEFVSDGVLEVKWNKLGLFYKEWSTAQTGTILIGCGLLWACSDALGVPFPPLVRTGEILCPGTSVYTIPSNAMTHYLLWATRRDRATAEQMWCEVREQLVRGEDDPLGKYIDYVNDMFEDVGVSDLPYAALHIYGVGMGFVAGVMPVPMEVWYDFDLFGRVGGFGTWIAEIVFKDIRIEREKYDLPRLSMWKNAANHLLPSEVRRSSLYARDTLHQKYGMLVPSTVLIAERPGCKIDQALFEVRRVGMEDVRELEKVLDELTRLKNPERKFMKRLAMGPFTVEKLAERRTGYGPAVAEKGWGHIVPPASFQSRVVECLSFPMYNGFNYEAVRERVFVDGKLPGDPKLYLKVGRQALSYSEEAYSLVAASMGLSSRQAADMRDMIIEGINGLEEARFALNPRKTFLFDVSRRKGAGFFRTPHRRKTNQAYCEMMGMALLLMEPWRFSSGDWRMFFSHRLRAVLGRR</sequence>